<dbReference type="AlphaFoldDB" id="A0A0E9RSB4"/>
<protein>
    <submittedName>
        <fullName evidence="1">Uncharacterized protein</fullName>
    </submittedName>
</protein>
<reference evidence="1" key="1">
    <citation type="submission" date="2014-11" db="EMBL/GenBank/DDBJ databases">
        <authorList>
            <person name="Amaro Gonzalez C."/>
        </authorList>
    </citation>
    <scope>NUCLEOTIDE SEQUENCE</scope>
</reference>
<proteinExistence type="predicted"/>
<dbReference type="EMBL" id="GBXM01077282">
    <property type="protein sequence ID" value="JAH31295.1"/>
    <property type="molecule type" value="Transcribed_RNA"/>
</dbReference>
<name>A0A0E9RSB4_ANGAN</name>
<accession>A0A0E9RSB4</accession>
<evidence type="ECO:0000313" key="1">
    <source>
        <dbReference type="EMBL" id="JAH31295.1"/>
    </source>
</evidence>
<reference evidence="1" key="2">
    <citation type="journal article" date="2015" name="Fish Shellfish Immunol.">
        <title>Early steps in the European eel (Anguilla anguilla)-Vibrio vulnificus interaction in the gills: Role of the RtxA13 toxin.</title>
        <authorList>
            <person name="Callol A."/>
            <person name="Pajuelo D."/>
            <person name="Ebbesson L."/>
            <person name="Teles M."/>
            <person name="MacKenzie S."/>
            <person name="Amaro C."/>
        </authorList>
    </citation>
    <scope>NUCLEOTIDE SEQUENCE</scope>
</reference>
<organism evidence="1">
    <name type="scientific">Anguilla anguilla</name>
    <name type="common">European freshwater eel</name>
    <name type="synonym">Muraena anguilla</name>
    <dbReference type="NCBI Taxonomy" id="7936"/>
    <lineage>
        <taxon>Eukaryota</taxon>
        <taxon>Metazoa</taxon>
        <taxon>Chordata</taxon>
        <taxon>Craniata</taxon>
        <taxon>Vertebrata</taxon>
        <taxon>Euteleostomi</taxon>
        <taxon>Actinopterygii</taxon>
        <taxon>Neopterygii</taxon>
        <taxon>Teleostei</taxon>
        <taxon>Anguilliformes</taxon>
        <taxon>Anguillidae</taxon>
        <taxon>Anguilla</taxon>
    </lineage>
</organism>
<dbReference type="EMBL" id="GBXM01036582">
    <property type="protein sequence ID" value="JAH71995.1"/>
    <property type="molecule type" value="Transcribed_RNA"/>
</dbReference>
<sequence length="46" mass="5025">MRSGCKPSSIGLFWKTANALLNRWQRLGLSTAPARMSQTWSAASSV</sequence>